<dbReference type="Proteomes" id="UP000479000">
    <property type="component" value="Unassembled WGS sequence"/>
</dbReference>
<reference evidence="2 3" key="1">
    <citation type="submission" date="2020-02" db="EMBL/GenBank/DDBJ databases">
        <authorList>
            <person name="Ferguson B K."/>
        </authorList>
    </citation>
    <scope>NUCLEOTIDE SEQUENCE [LARGE SCALE GENOMIC DNA]</scope>
</reference>
<organism evidence="2 3">
    <name type="scientific">Nesidiocoris tenuis</name>
    <dbReference type="NCBI Taxonomy" id="355587"/>
    <lineage>
        <taxon>Eukaryota</taxon>
        <taxon>Metazoa</taxon>
        <taxon>Ecdysozoa</taxon>
        <taxon>Arthropoda</taxon>
        <taxon>Hexapoda</taxon>
        <taxon>Insecta</taxon>
        <taxon>Pterygota</taxon>
        <taxon>Neoptera</taxon>
        <taxon>Paraneoptera</taxon>
        <taxon>Hemiptera</taxon>
        <taxon>Heteroptera</taxon>
        <taxon>Panheteroptera</taxon>
        <taxon>Cimicomorpha</taxon>
        <taxon>Miridae</taxon>
        <taxon>Dicyphina</taxon>
        <taxon>Nesidiocoris</taxon>
    </lineage>
</organism>
<dbReference type="AlphaFoldDB" id="A0A6H5HCK5"/>
<feature type="non-terminal residue" evidence="2">
    <location>
        <position position="57"/>
    </location>
</feature>
<evidence type="ECO:0000313" key="3">
    <source>
        <dbReference type="Proteomes" id="UP000479000"/>
    </source>
</evidence>
<dbReference type="EMBL" id="CADCXU010026810">
    <property type="protein sequence ID" value="CAB0013511.1"/>
    <property type="molecule type" value="Genomic_DNA"/>
</dbReference>
<gene>
    <name evidence="1" type="ORF">NTEN_LOCUS18119</name>
    <name evidence="2" type="ORF">NTEN_LOCUS18122</name>
</gene>
<dbReference type="EMBL" id="CADCXU010026809">
    <property type="protein sequence ID" value="CAB0013508.1"/>
    <property type="molecule type" value="Genomic_DNA"/>
</dbReference>
<accession>A0A6H5HCK5</accession>
<keyword evidence="3" id="KW-1185">Reference proteome</keyword>
<evidence type="ECO:0000313" key="1">
    <source>
        <dbReference type="EMBL" id="CAB0013508.1"/>
    </source>
</evidence>
<evidence type="ECO:0000313" key="2">
    <source>
        <dbReference type="EMBL" id="CAB0013511.1"/>
    </source>
</evidence>
<sequence length="57" mass="6652">MAHTNVNFQVTFSLGFVRAMRTCERRLNPAFVLLMKNQCLLPFVVGTTFFTHESRSW</sequence>
<proteinExistence type="predicted"/>
<protein>
    <submittedName>
        <fullName evidence="2">Uncharacterized protein</fullName>
    </submittedName>
</protein>
<name>A0A6H5HCK5_9HEMI</name>